<proteinExistence type="predicted"/>
<dbReference type="Proteomes" id="UP001221217">
    <property type="component" value="Unassembled WGS sequence"/>
</dbReference>
<feature type="chain" id="PRO_5042503009" description="LPP20 lipoprotein" evidence="1">
    <location>
        <begin position="24"/>
        <end position="484"/>
    </location>
</feature>
<evidence type="ECO:0000313" key="2">
    <source>
        <dbReference type="EMBL" id="MDC7228371.1"/>
    </source>
</evidence>
<name>A0AAJ1IJW6_9SPIO</name>
<dbReference type="Gene3D" id="3.10.28.20">
    <property type="entry name" value="Acetamidase/Formamidase-like domains"/>
    <property type="match status" value="1"/>
</dbReference>
<sequence>MKKGLLMLIILAAVFYSSCSTTPEQQRPEWTVSPPADNAEYTYFLGIGSASSGDEGAASAEAESLIISDITKYLGVRVTSDTTTTARDAYGKFESGIESAVREKSSARISGLRLIERWVEQVESGVTVYILAEYDTAELKAEKIRLTELFKEKQEAVSVPEKEGDSLALEKQHYRASVAYINAALAASSSDLENADLKFERNITKARESIEKLSVEAVSGPVSTYVGEGFNQDFIVRILSDGNPVEGLPVTINYKELLENGRKTVRTQTVLTGVDGLASMRPPAPGWVGSEKITFFLDLRAVIEPLEEVSFKLLQYVDGLEQAVNAKRVSFSFDVMSRAVEIPTCIMVMDVDRSGNPLNKTDTASGLLSELSEAGFDVFLLPVDYRMTAVSDIELIELVRSQYGNIYDRFIFGTAEISSFEESGTSVIVKVTGKIKAVELDSGRILFSGSEQKRARGGNNAATISAAFTSLGKMYGEKLVTDLP</sequence>
<feature type="signal peptide" evidence="1">
    <location>
        <begin position="1"/>
        <end position="23"/>
    </location>
</feature>
<reference evidence="2 3" key="1">
    <citation type="submission" date="2022-12" db="EMBL/GenBank/DDBJ databases">
        <title>Metagenome assembled genome from gulf of manar.</title>
        <authorList>
            <person name="Kohli P."/>
            <person name="Pk S."/>
            <person name="Venkata Ramana C."/>
            <person name="Sasikala C."/>
        </authorList>
    </citation>
    <scope>NUCLEOTIDE SEQUENCE [LARGE SCALE GENOMIC DNA]</scope>
    <source>
        <strain evidence="2">JB008</strain>
    </source>
</reference>
<protein>
    <recommendedName>
        <fullName evidence="4">LPP20 lipoprotein</fullName>
    </recommendedName>
</protein>
<dbReference type="EMBL" id="JAQQAL010000044">
    <property type="protein sequence ID" value="MDC7228371.1"/>
    <property type="molecule type" value="Genomic_DNA"/>
</dbReference>
<organism evidence="2 3">
    <name type="scientific">Candidatus Thalassospirochaeta sargassi</name>
    <dbReference type="NCBI Taxonomy" id="3119039"/>
    <lineage>
        <taxon>Bacteria</taxon>
        <taxon>Pseudomonadati</taxon>
        <taxon>Spirochaetota</taxon>
        <taxon>Spirochaetia</taxon>
        <taxon>Spirochaetales</taxon>
        <taxon>Spirochaetaceae</taxon>
        <taxon>Candidatus Thalassospirochaeta</taxon>
    </lineage>
</organism>
<comment type="caution">
    <text evidence="2">The sequence shown here is derived from an EMBL/GenBank/DDBJ whole genome shotgun (WGS) entry which is preliminary data.</text>
</comment>
<accession>A0AAJ1IJW6</accession>
<evidence type="ECO:0000256" key="1">
    <source>
        <dbReference type="SAM" id="SignalP"/>
    </source>
</evidence>
<gene>
    <name evidence="2" type="ORF">PQJ61_16530</name>
</gene>
<dbReference type="AlphaFoldDB" id="A0AAJ1IJW6"/>
<evidence type="ECO:0008006" key="4">
    <source>
        <dbReference type="Google" id="ProtNLM"/>
    </source>
</evidence>
<evidence type="ECO:0000313" key="3">
    <source>
        <dbReference type="Proteomes" id="UP001221217"/>
    </source>
</evidence>
<keyword evidence="1" id="KW-0732">Signal</keyword>